<dbReference type="InterPro" id="IPR001670">
    <property type="entry name" value="ADH_Fe/GldA"/>
</dbReference>
<comment type="caution">
    <text evidence="6">The sequence shown here is derived from an EMBL/GenBank/DDBJ whole genome shotgun (WGS) entry which is preliminary data.</text>
</comment>
<evidence type="ECO:0000256" key="3">
    <source>
        <dbReference type="ARBA" id="ARBA00023027"/>
    </source>
</evidence>
<proteinExistence type="inferred from homology"/>
<dbReference type="GO" id="GO:0046872">
    <property type="term" value="F:metal ion binding"/>
    <property type="evidence" value="ECO:0007669"/>
    <property type="project" value="InterPro"/>
</dbReference>
<reference evidence="6 7" key="1">
    <citation type="journal article" date="2020" name="Front. Microbiol.">
        <title>Single-cell genomics of novel Actinobacteria with the Wood-Ljungdahl pathway discovered in a serpentinizing system.</title>
        <authorList>
            <person name="Merino N."/>
            <person name="Kawai M."/>
            <person name="Boyd E.S."/>
            <person name="Colman D.R."/>
            <person name="McGlynn S.E."/>
            <person name="Nealson K.H."/>
            <person name="Kurokawa K."/>
            <person name="Hongoh Y."/>
        </authorList>
    </citation>
    <scope>NUCLEOTIDE SEQUENCE [LARGE SCALE GENOMIC DNA]</scope>
    <source>
        <strain evidence="6 7">S25</strain>
    </source>
</reference>
<dbReference type="PANTHER" id="PTHR11496">
    <property type="entry name" value="ALCOHOL DEHYDROGENASE"/>
    <property type="match status" value="1"/>
</dbReference>
<gene>
    <name evidence="6" type="ORF">HKBW3S25_01695</name>
</gene>
<dbReference type="Pfam" id="PF25137">
    <property type="entry name" value="ADH_Fe_C"/>
    <property type="match status" value="1"/>
</dbReference>
<sequence length="231" mass="24138">SALRSNGSAVVVGVGGGSVLDAGKMIAALATNGGRVQDYEGVDLVQKRMLPFVAVNTTAGTGSEVSRWAVITDTERQVKMAICDENIVPDVAIDDPLLTISLPQSLTASTGMDALTHAIEALVAKNATVLTDSLALKAITLISENLRCAYAEGGNVEAREKVMYAQMTAGLAFSNAGLGNVHAMAHQLGAVYNMPHGLANAVLLPYVMEFNLVARGEKFGSPTQAHDEKRA</sequence>
<keyword evidence="3" id="KW-0520">NAD</keyword>
<dbReference type="PROSITE" id="PS00060">
    <property type="entry name" value="ADH_IRON_2"/>
    <property type="match status" value="1"/>
</dbReference>
<evidence type="ECO:0000259" key="5">
    <source>
        <dbReference type="Pfam" id="PF25137"/>
    </source>
</evidence>
<protein>
    <submittedName>
        <fullName evidence="6">Alcohol dehydrogenase</fullName>
    </submittedName>
</protein>
<name>A0A6V8P3H4_9ACTN</name>
<comment type="similarity">
    <text evidence="1">Belongs to the iron-containing alcohol dehydrogenase family.</text>
</comment>
<dbReference type="InterPro" id="IPR056798">
    <property type="entry name" value="ADH_Fe_C"/>
</dbReference>
<dbReference type="InterPro" id="IPR018211">
    <property type="entry name" value="ADH_Fe_CS"/>
</dbReference>
<evidence type="ECO:0000256" key="1">
    <source>
        <dbReference type="ARBA" id="ARBA00007358"/>
    </source>
</evidence>
<feature type="domain" description="Alcohol dehydrogenase iron-type/glycerol dehydrogenase GldA" evidence="4">
    <location>
        <begin position="2"/>
        <end position="96"/>
    </location>
</feature>
<dbReference type="GO" id="GO:0004022">
    <property type="term" value="F:alcohol dehydrogenase (NAD+) activity"/>
    <property type="evidence" value="ECO:0007669"/>
    <property type="project" value="TreeGrafter"/>
</dbReference>
<dbReference type="PROSITE" id="PS00913">
    <property type="entry name" value="ADH_IRON_1"/>
    <property type="match status" value="1"/>
</dbReference>
<accession>A0A6V8P3H4</accession>
<dbReference type="Proteomes" id="UP000543224">
    <property type="component" value="Unassembled WGS sequence"/>
</dbReference>
<dbReference type="SUPFAM" id="SSF56796">
    <property type="entry name" value="Dehydroquinate synthase-like"/>
    <property type="match status" value="1"/>
</dbReference>
<dbReference type="Gene3D" id="1.20.1090.10">
    <property type="entry name" value="Dehydroquinate synthase-like - alpha domain"/>
    <property type="match status" value="1"/>
</dbReference>
<dbReference type="FunFam" id="1.20.1090.10:FF:000001">
    <property type="entry name" value="Aldehyde-alcohol dehydrogenase"/>
    <property type="match status" value="1"/>
</dbReference>
<organism evidence="6 7">
    <name type="scientific">Candidatus Hakubella thermalkaliphila</name>
    <dbReference type="NCBI Taxonomy" id="2754717"/>
    <lineage>
        <taxon>Bacteria</taxon>
        <taxon>Bacillati</taxon>
        <taxon>Actinomycetota</taxon>
        <taxon>Actinomycetota incertae sedis</taxon>
        <taxon>Candidatus Hakubellales</taxon>
        <taxon>Candidatus Hakubellaceae</taxon>
        <taxon>Candidatus Hakubella</taxon>
    </lineage>
</organism>
<dbReference type="AlphaFoldDB" id="A0A6V8P3H4"/>
<dbReference type="EMBL" id="BLRX01000437">
    <property type="protein sequence ID" value="GFP26204.1"/>
    <property type="molecule type" value="Genomic_DNA"/>
</dbReference>
<feature type="non-terminal residue" evidence="6">
    <location>
        <position position="1"/>
    </location>
</feature>
<evidence type="ECO:0000313" key="7">
    <source>
        <dbReference type="Proteomes" id="UP000543224"/>
    </source>
</evidence>
<dbReference type="PANTHER" id="PTHR11496:SF102">
    <property type="entry name" value="ALCOHOL DEHYDROGENASE 4"/>
    <property type="match status" value="1"/>
</dbReference>
<evidence type="ECO:0000313" key="6">
    <source>
        <dbReference type="EMBL" id="GFP26204.1"/>
    </source>
</evidence>
<feature type="domain" description="Fe-containing alcohol dehydrogenase-like C-terminal" evidence="5">
    <location>
        <begin position="107"/>
        <end position="220"/>
    </location>
</feature>
<dbReference type="InterPro" id="IPR039697">
    <property type="entry name" value="Alcohol_dehydrogenase_Fe"/>
</dbReference>
<dbReference type="FunFam" id="3.40.50.1970:FF:000003">
    <property type="entry name" value="Alcohol dehydrogenase, iron-containing"/>
    <property type="match status" value="1"/>
</dbReference>
<dbReference type="Gene3D" id="3.40.50.1970">
    <property type="match status" value="1"/>
</dbReference>
<dbReference type="Pfam" id="PF00465">
    <property type="entry name" value="Fe-ADH"/>
    <property type="match status" value="1"/>
</dbReference>
<keyword evidence="2" id="KW-0560">Oxidoreductase</keyword>
<evidence type="ECO:0000256" key="2">
    <source>
        <dbReference type="ARBA" id="ARBA00023002"/>
    </source>
</evidence>
<evidence type="ECO:0000259" key="4">
    <source>
        <dbReference type="Pfam" id="PF00465"/>
    </source>
</evidence>